<keyword evidence="1" id="KW-0812">Transmembrane</keyword>
<evidence type="ECO:0000256" key="1">
    <source>
        <dbReference type="SAM" id="Phobius"/>
    </source>
</evidence>
<dbReference type="OrthoDB" id="1726338at2"/>
<name>A0A1M6B5Y3_9FIRM</name>
<sequence length="109" mass="11889">MLVLVVALLAILIILSIRERMRLAGARDKAWDVSEISTPSPLSQALTGLVGTAGGIYLSLVLLFTFLGLQLPERVYLGEVQVEPLAALSIALAIVQPFILRLIQLKRRI</sequence>
<keyword evidence="1" id="KW-1133">Transmembrane helix</keyword>
<evidence type="ECO:0000313" key="2">
    <source>
        <dbReference type="EMBL" id="SHI44141.1"/>
    </source>
</evidence>
<protein>
    <submittedName>
        <fullName evidence="2">Uncharacterized protein</fullName>
    </submittedName>
</protein>
<dbReference type="STRING" id="1121432.SAMN02745219_00319"/>
<evidence type="ECO:0000313" key="3">
    <source>
        <dbReference type="Proteomes" id="UP000184529"/>
    </source>
</evidence>
<reference evidence="3" key="1">
    <citation type="submission" date="2016-11" db="EMBL/GenBank/DDBJ databases">
        <authorList>
            <person name="Varghese N."/>
            <person name="Submissions S."/>
        </authorList>
    </citation>
    <scope>NUCLEOTIDE SEQUENCE [LARGE SCALE GENOMIC DNA]</scope>
    <source>
        <strain evidence="3">DSM 16057</strain>
    </source>
</reference>
<feature type="transmembrane region" description="Helical" evidence="1">
    <location>
        <begin position="42"/>
        <end position="64"/>
    </location>
</feature>
<dbReference type="Proteomes" id="UP000184529">
    <property type="component" value="Unassembled WGS sequence"/>
</dbReference>
<keyword evidence="3" id="KW-1185">Reference proteome</keyword>
<dbReference type="AlphaFoldDB" id="A0A1M6B5Y3"/>
<feature type="transmembrane region" description="Helical" evidence="1">
    <location>
        <begin position="85"/>
        <end position="103"/>
    </location>
</feature>
<proteinExistence type="predicted"/>
<dbReference type="EMBL" id="FQZM01000004">
    <property type="protein sequence ID" value="SHI44141.1"/>
    <property type="molecule type" value="Genomic_DNA"/>
</dbReference>
<accession>A0A1M6B5Y3</accession>
<gene>
    <name evidence="2" type="ORF">SAMN02745219_00319</name>
</gene>
<dbReference type="RefSeq" id="WP_084061965.1">
    <property type="nucleotide sequence ID" value="NZ_FQZM01000004.1"/>
</dbReference>
<keyword evidence="1" id="KW-0472">Membrane</keyword>
<organism evidence="2 3">
    <name type="scientific">Desulfofundulus thermosubterraneus DSM 16057</name>
    <dbReference type="NCBI Taxonomy" id="1121432"/>
    <lineage>
        <taxon>Bacteria</taxon>
        <taxon>Bacillati</taxon>
        <taxon>Bacillota</taxon>
        <taxon>Clostridia</taxon>
        <taxon>Eubacteriales</taxon>
        <taxon>Peptococcaceae</taxon>
        <taxon>Desulfofundulus</taxon>
    </lineage>
</organism>